<proteinExistence type="predicted"/>
<dbReference type="Gene3D" id="3.40.50.300">
    <property type="entry name" value="P-loop containing nucleotide triphosphate hydrolases"/>
    <property type="match status" value="1"/>
</dbReference>
<keyword evidence="2" id="KW-0677">Repeat</keyword>
<evidence type="ECO:0000256" key="1">
    <source>
        <dbReference type="ARBA" id="ARBA00004430"/>
    </source>
</evidence>
<sequence length="2760" mass="297016">MGTIVQSTGKTGVQLVPAKGFELCPQFKEVMRALFSDCTHVEYQRLHGGFSGSLVLLARGKLASGYSEDPCVVKLDRADDIRREVELSKEAKAVLEDYAPAIQYGPEYVGEGEAGYGGICLELAGACWVMPEFVDLEAKLVTTLKDVYLQSVESLDGPELNRRDPAEVLYELFGVTGILHRFTEDAAPLEGDIFSVHKLREELHAAVLCEKRHERSFFHRHPEERDPLLPVCEQLYRTLGAPLSSCWAQWRPLGGRVHGDLNGANVLIDIRGTVWLIDFAKLGKGHVLKDIAKVMCCLWLEYTRVPLGVKDGREAANSAELGLWLGCDTDGVEEVWEACCASQGTSVVCPSVQKLTEGRPGSHRWCGSEKERQQAVAALEALTEAFFGEEAPLSLHDEPLPLQATGLGPAPFRRSIQSVHALTCELWKYAGALVSATGKGEELDAHAMALWVPLLCEALKLLKYRDCSPQQKIWAAHLAKRLAERVAGKLGVDREVACMEAAGKRKSEKLECCIRLQTGARGWLDGTPAVVLAGWDSASGKHTLTLGEQEQSLDLDEAMMDGELKLDARFTCNPIPSAVPEKLLEVDEFRVTVQRAQAHHIVHREAVDGLYVVLDAHVDDLDARREGGEERATWDLSVKVDDRWVAEVGRTIELTEALQKSATHGAWRIKSCQGGTVIEDPESQKWSLFVPVMHCGANARWVLRNSAQGKEKQLRARCVAVMYSRGQRVWVLERSASEAEAATSATLWREGVVAGLASQGGASHYEMRFGKELRSVELKPGNHCVAPSVLYDVGTALVVCLADGIWKDAKVIARQGEEELTTLQISDGSRQQVYLNSFNHALEILPMSHFERSWKWYMAKVVQEHSAIVDVLSGQRLDVREHLVRITVVTRAIHRGDLKWEDELQEGASVETNLEGEEAEEEGEDGTCFNVACIFSSSPMRHMGEHSPHCYILIAGAAMGKTTLMRRIMVDCAEDRQAEFVPILVLALDWARKLREGLVTGDNPNLLLAYLRVLHGDRSRKFLLLQQALAMRRALILVDGMDEAGERMPILAHYLVSQLAKEGHRLVITSRPGGVSQQQVLLLGDTFLQLQPLSIKQQKEMVQCRIRRKRKKCGDDFDTVEDTSRFHNFWDALLEHRDISSNPLMLSMLISVYKHGGGRFPATAVEIYQMAIQAMVVHVERKNRSRRSGDEKSASLWVLTLLAYHQQTRRKRDITPGSVTEAFRVLNATEADEEIWKLLQARCVEGRMALLPCVSQGDGRGRGWELRFAHLTFQEYLCSNYLVGILQGVTGAKGAPSPTINELLGQPWWDKTMQFCEQQVGPQTFYDDLLALHEADALRMEDPQEVKWGVSHLIPQLLRHSGKLRSLHLIGNNIGPEGAKALAVALTPNAEGVFNTSLNTLTLTKGADLPVGGLRRNELTELDLRSKGLGDEDAIVLGALLVSNNSLNTLRLIGNRIGPEGAKALAVALTPNAEGVFNTSLNTLSLYDNDITDEGAKALAVALTPDAEGVFNTSLNTLDLYQNQIGPEGAKALAAALTPNEKGVVNTFLNALNVGDNKIGPEGAKALAVALTPNEEGVFNTSLNRLNLYRNDIGPEGAKALAIALTPNEKGVFNTSLNTLYLGGNKIGSEGAKALAVALTPNAEGVFNTSLNTLYLRNNKIGCEGAKALAVALTPNVEGVFNTSLNTLNLRVNQIGPEGAKALAVALTPNEEGVFNTSLNTLNLCRNGIGPEGAKALAIALTPNEKGVFNTSLNTLDLSCNQLCGVDGRGRGTNFLRDDGRAAILAAMEQSDTLTSVCGIPPNTTEFNLAFQHLGPARMGPEDAKLLAGDLVFNGSLNTLNVWGNAVQFEEGNAVQLEGARALANAVKQRNAPIKLCGSLLDVKELDLSREHGVMVPYGDNGVKPEDALLLANDLMFNTSLNTLYLGGNQIGPEGAKALAAALTPNEKGVFNTSLNTLNLAVKQRNAPIKLCGSLLDVKELDLSREHGVMVPYGDNGVKPEDALLLANDLMFNTSLNTLYLGDNRIGPEGAKALAVALIQNEKGVFNTSLNTLTLTKGADLPVGGLRRNELTELDLGDGSEGLGDEDAIVLGALLVSNNSVNTLLLNGNRIGPEGAKALAVALTPNAEGVFNTSLNTLDLAANRLCGMDNYGHGTYDASGIKALAEALVFNTSLNTLNVGDNKIGPEGAKALAVALTPNAEGVFNTSLNTLNVGGNFIGPEGAKALAVALTPNAEGVFNRSLNTLHLAANSIGTEGAKALAVALTPNAEGVFNTSLNTLDLCNNGITGDAAQQLAEAVLKHPCIIEFNKIMMQDIKDDKVTELHLSDKLIEVPGALVLSKLLMFNTSLNTLDLSSQFELPFGALRRNEITELDLSGKRLGPEGSIILGAVLAFNTSLNTLDLTYNRIGPEGAKALAVALIQNEKGVFNGSLNTLTLTKGADLPVGGLRRNELTELHLGDESLGDEDAIVLGALLVSNNSVNTLNLIDNRIGPKGAKALAVALTPNAEGVFNTSLNTLHLAGNFIGPEAAKALAVALTPNAEGVFNTSLNTLDLGCNDIGDEGAKALAIALTPNAEGVFNTSLKTLHLYGNRIGDEGAKALAVALTPNAEGVFNTSLNTLNLECNEIGSEGAKALAVALTPNAEGVFNTSLNTLDLERNRIGDEGAKALAIALTPNAEGVFNTSLNTLSLEDNKIGPEAAKALAVALTPNEHGVFNTCLNTLRLGYNAIGPEGAKALAIALTPNADGVHNTSRIINFYLVC</sequence>
<dbReference type="SMART" id="SM00368">
    <property type="entry name" value="LRR_RI"/>
    <property type="match status" value="33"/>
</dbReference>
<accession>A0AAE0F4G5</accession>
<comment type="subcellular location">
    <subcellularLocation>
        <location evidence="1">Cytoplasm</location>
        <location evidence="1">Cytoskeleton</location>
        <location evidence="1">Cilium axoneme</location>
    </subcellularLocation>
</comment>
<gene>
    <name evidence="7" type="ORF">CYMTET_40594</name>
</gene>
<comment type="caution">
    <text evidence="7">The sequence shown here is derived from an EMBL/GenBank/DDBJ whole genome shotgun (WGS) entry which is preliminary data.</text>
</comment>
<dbReference type="SUPFAM" id="SSF52047">
    <property type="entry name" value="RNI-like"/>
    <property type="match status" value="6"/>
</dbReference>
<dbReference type="GO" id="GO:0005524">
    <property type="term" value="F:ATP binding"/>
    <property type="evidence" value="ECO:0007669"/>
    <property type="project" value="UniProtKB-KW"/>
</dbReference>
<organism evidence="7 8">
    <name type="scientific">Cymbomonas tetramitiformis</name>
    <dbReference type="NCBI Taxonomy" id="36881"/>
    <lineage>
        <taxon>Eukaryota</taxon>
        <taxon>Viridiplantae</taxon>
        <taxon>Chlorophyta</taxon>
        <taxon>Pyramimonadophyceae</taxon>
        <taxon>Pyramimonadales</taxon>
        <taxon>Pyramimonadaceae</taxon>
        <taxon>Cymbomonas</taxon>
    </lineage>
</organism>
<name>A0AAE0F4G5_9CHLO</name>
<evidence type="ECO:0000259" key="6">
    <source>
        <dbReference type="Pfam" id="PF19974"/>
    </source>
</evidence>
<dbReference type="PANTHER" id="PTHR24111">
    <property type="entry name" value="LEUCINE-RICH REPEAT-CONTAINING PROTEIN 34"/>
    <property type="match status" value="1"/>
</dbReference>
<dbReference type="Proteomes" id="UP001190700">
    <property type="component" value="Unassembled WGS sequence"/>
</dbReference>
<evidence type="ECO:0000259" key="5">
    <source>
        <dbReference type="Pfam" id="PF05729"/>
    </source>
</evidence>
<dbReference type="Pfam" id="PF19974">
    <property type="entry name" value="TCAD9"/>
    <property type="match status" value="1"/>
</dbReference>
<keyword evidence="3" id="KW-0547">Nucleotide-binding</keyword>
<dbReference type="Pfam" id="PF13516">
    <property type="entry name" value="LRR_6"/>
    <property type="match status" value="25"/>
</dbReference>
<dbReference type="InterPro" id="IPR032675">
    <property type="entry name" value="LRR_dom_sf"/>
</dbReference>
<dbReference type="Pfam" id="PF05729">
    <property type="entry name" value="NACHT"/>
    <property type="match status" value="1"/>
</dbReference>
<dbReference type="SUPFAM" id="SSF56112">
    <property type="entry name" value="Protein kinase-like (PK-like)"/>
    <property type="match status" value="1"/>
</dbReference>
<evidence type="ECO:0000256" key="4">
    <source>
        <dbReference type="ARBA" id="ARBA00022840"/>
    </source>
</evidence>
<dbReference type="InterPro" id="IPR011009">
    <property type="entry name" value="Kinase-like_dom_sf"/>
</dbReference>
<evidence type="ECO:0008006" key="9">
    <source>
        <dbReference type="Google" id="ProtNLM"/>
    </source>
</evidence>
<feature type="domain" description="Ternary complex associated" evidence="6">
    <location>
        <begin position="189"/>
        <end position="299"/>
    </location>
</feature>
<evidence type="ECO:0000313" key="7">
    <source>
        <dbReference type="EMBL" id="KAK3250000.1"/>
    </source>
</evidence>
<keyword evidence="8" id="KW-1185">Reference proteome</keyword>
<evidence type="ECO:0000256" key="3">
    <source>
        <dbReference type="ARBA" id="ARBA00022741"/>
    </source>
</evidence>
<dbReference type="InterPro" id="IPR052201">
    <property type="entry name" value="LRR-containing_regulator"/>
</dbReference>
<dbReference type="GO" id="GO:0005930">
    <property type="term" value="C:axoneme"/>
    <property type="evidence" value="ECO:0007669"/>
    <property type="project" value="UniProtKB-SubCell"/>
</dbReference>
<dbReference type="InterPro" id="IPR045544">
    <property type="entry name" value="TCAD9"/>
</dbReference>
<reference evidence="7 8" key="1">
    <citation type="journal article" date="2015" name="Genome Biol. Evol.">
        <title>Comparative Genomics of a Bacterivorous Green Alga Reveals Evolutionary Causalities and Consequences of Phago-Mixotrophic Mode of Nutrition.</title>
        <authorList>
            <person name="Burns J.A."/>
            <person name="Paasch A."/>
            <person name="Narechania A."/>
            <person name="Kim E."/>
        </authorList>
    </citation>
    <scope>NUCLEOTIDE SEQUENCE [LARGE SCALE GENOMIC DNA]</scope>
    <source>
        <strain evidence="7 8">PLY_AMNH</strain>
    </source>
</reference>
<evidence type="ECO:0000313" key="8">
    <source>
        <dbReference type="Proteomes" id="UP001190700"/>
    </source>
</evidence>
<protein>
    <recommendedName>
        <fullName evidence="9">Protein nlrc3</fullName>
    </recommendedName>
</protein>
<dbReference type="Gene3D" id="3.80.10.10">
    <property type="entry name" value="Ribonuclease Inhibitor"/>
    <property type="match status" value="16"/>
</dbReference>
<dbReference type="InterPro" id="IPR001611">
    <property type="entry name" value="Leu-rich_rpt"/>
</dbReference>
<dbReference type="InterPro" id="IPR007111">
    <property type="entry name" value="NACHT_NTPase"/>
</dbReference>
<feature type="domain" description="NACHT" evidence="5">
    <location>
        <begin position="952"/>
        <end position="1105"/>
    </location>
</feature>
<dbReference type="InterPro" id="IPR027417">
    <property type="entry name" value="P-loop_NTPase"/>
</dbReference>
<dbReference type="PANTHER" id="PTHR24111:SF0">
    <property type="entry name" value="LEUCINE-RICH REPEAT-CONTAINING PROTEIN"/>
    <property type="match status" value="1"/>
</dbReference>
<evidence type="ECO:0000256" key="2">
    <source>
        <dbReference type="ARBA" id="ARBA00022737"/>
    </source>
</evidence>
<keyword evidence="4" id="KW-0067">ATP-binding</keyword>
<dbReference type="EMBL" id="LGRX02026961">
    <property type="protein sequence ID" value="KAK3250000.1"/>
    <property type="molecule type" value="Genomic_DNA"/>
</dbReference>